<dbReference type="GO" id="GO:0051287">
    <property type="term" value="F:NAD binding"/>
    <property type="evidence" value="ECO:0007669"/>
    <property type="project" value="InterPro"/>
</dbReference>
<dbReference type="KEGG" id="och:CES85_3335"/>
<proteinExistence type="inferred from homology"/>
<dbReference type="InterPro" id="IPR006140">
    <property type="entry name" value="D-isomer_DH_NAD-bd"/>
</dbReference>
<dbReference type="InterPro" id="IPR050418">
    <property type="entry name" value="D-iso_2-hydroxyacid_DH_PdxB"/>
</dbReference>
<evidence type="ECO:0000259" key="5">
    <source>
        <dbReference type="Pfam" id="PF00389"/>
    </source>
</evidence>
<dbReference type="GO" id="GO:0016616">
    <property type="term" value="F:oxidoreductase activity, acting on the CH-OH group of donors, NAD or NADP as acceptor"/>
    <property type="evidence" value="ECO:0007669"/>
    <property type="project" value="InterPro"/>
</dbReference>
<dbReference type="SUPFAM" id="SSF51735">
    <property type="entry name" value="NAD(P)-binding Rossmann-fold domains"/>
    <property type="match status" value="1"/>
</dbReference>
<dbReference type="Proteomes" id="UP000215256">
    <property type="component" value="Plasmid unnamed1"/>
</dbReference>
<evidence type="ECO:0000256" key="4">
    <source>
        <dbReference type="RuleBase" id="RU003719"/>
    </source>
</evidence>
<dbReference type="GO" id="GO:0003714">
    <property type="term" value="F:transcription corepressor activity"/>
    <property type="evidence" value="ECO:0007669"/>
    <property type="project" value="InterPro"/>
</dbReference>
<dbReference type="PROSITE" id="PS00065">
    <property type="entry name" value="D_2_HYDROXYACID_DH_1"/>
    <property type="match status" value="1"/>
</dbReference>
<dbReference type="AlphaFoldDB" id="A0A248UND7"/>
<geneLocation type="plasmid" evidence="7 8">
    <name>unnamed1</name>
</geneLocation>
<dbReference type="CDD" id="cd05299">
    <property type="entry name" value="CtBP_dh"/>
    <property type="match status" value="1"/>
</dbReference>
<keyword evidence="3" id="KW-0520">NAD</keyword>
<evidence type="ECO:0000313" key="7">
    <source>
        <dbReference type="EMBL" id="ASV88122.1"/>
    </source>
</evidence>
<feature type="domain" description="D-isomer specific 2-hydroxyacid dehydrogenase catalytic" evidence="5">
    <location>
        <begin position="33"/>
        <end position="315"/>
    </location>
</feature>
<dbReference type="FunFam" id="3.40.50.720:FF:000203">
    <property type="entry name" value="D-3-phosphoglycerate dehydrogenase (SerA)"/>
    <property type="match status" value="1"/>
</dbReference>
<keyword evidence="2 4" id="KW-0560">Oxidoreductase</keyword>
<dbReference type="PROSITE" id="PS00671">
    <property type="entry name" value="D_2_HYDROXYACID_DH_3"/>
    <property type="match status" value="1"/>
</dbReference>
<dbReference type="PROSITE" id="PS00670">
    <property type="entry name" value="D_2_HYDROXYACID_DH_2"/>
    <property type="match status" value="1"/>
</dbReference>
<dbReference type="InterPro" id="IPR029752">
    <property type="entry name" value="D-isomer_DH_CS1"/>
</dbReference>
<evidence type="ECO:0000256" key="1">
    <source>
        <dbReference type="ARBA" id="ARBA00005854"/>
    </source>
</evidence>
<organism evidence="7 8">
    <name type="scientific">Ochrobactrum quorumnocens</name>
    <dbReference type="NCBI Taxonomy" id="271865"/>
    <lineage>
        <taxon>Bacteria</taxon>
        <taxon>Pseudomonadati</taxon>
        <taxon>Pseudomonadota</taxon>
        <taxon>Alphaproteobacteria</taxon>
        <taxon>Hyphomicrobiales</taxon>
        <taxon>Brucellaceae</taxon>
        <taxon>Brucella/Ochrobactrum group</taxon>
        <taxon>Ochrobactrum</taxon>
    </lineage>
</organism>
<dbReference type="SUPFAM" id="SSF52283">
    <property type="entry name" value="Formate/glycerate dehydrogenase catalytic domain-like"/>
    <property type="match status" value="1"/>
</dbReference>
<comment type="similarity">
    <text evidence="1 4">Belongs to the D-isomer specific 2-hydroxyacid dehydrogenase family.</text>
</comment>
<accession>A0A248UND7</accession>
<feature type="domain" description="D-isomer specific 2-hydroxyacid dehydrogenase NAD-binding" evidence="6">
    <location>
        <begin position="114"/>
        <end position="284"/>
    </location>
</feature>
<evidence type="ECO:0000259" key="6">
    <source>
        <dbReference type="Pfam" id="PF02826"/>
    </source>
</evidence>
<dbReference type="InterPro" id="IPR006139">
    <property type="entry name" value="D-isomer_2_OHA_DH_cat_dom"/>
</dbReference>
<dbReference type="GO" id="GO:0016787">
    <property type="term" value="F:hydrolase activity"/>
    <property type="evidence" value="ECO:0007669"/>
    <property type="project" value="UniProtKB-KW"/>
</dbReference>
<dbReference type="InterPro" id="IPR036291">
    <property type="entry name" value="NAD(P)-bd_dom_sf"/>
</dbReference>
<dbReference type="Pfam" id="PF00389">
    <property type="entry name" value="2-Hacid_dh"/>
    <property type="match status" value="1"/>
</dbReference>
<keyword evidence="7" id="KW-0614">Plasmid</keyword>
<gene>
    <name evidence="7" type="ORF">CES85_3335</name>
</gene>
<dbReference type="RefSeq" id="WP_095448470.1">
    <property type="nucleotide sequence ID" value="NZ_CP022605.1"/>
</dbReference>
<dbReference type="Pfam" id="PF02826">
    <property type="entry name" value="2-Hacid_dh_C"/>
    <property type="match status" value="1"/>
</dbReference>
<dbReference type="PANTHER" id="PTHR43761:SF1">
    <property type="entry name" value="D-ISOMER SPECIFIC 2-HYDROXYACID DEHYDROGENASE CATALYTIC DOMAIN-CONTAINING PROTEIN-RELATED"/>
    <property type="match status" value="1"/>
</dbReference>
<evidence type="ECO:0000256" key="2">
    <source>
        <dbReference type="ARBA" id="ARBA00023002"/>
    </source>
</evidence>
<dbReference type="PANTHER" id="PTHR43761">
    <property type="entry name" value="D-ISOMER SPECIFIC 2-HYDROXYACID DEHYDROGENASE FAMILY PROTEIN (AFU_ORTHOLOGUE AFUA_1G13630)"/>
    <property type="match status" value="1"/>
</dbReference>
<sequence>MTMQDEKGIILVAPHRFPNVNRERAFAEKFGREIYVAEDQATFRSRMAEAEIVMVTPYAKMTAEEFSMLKRCKAVVRYGVGYDNIDVDAANDVGVPVTIVPDTASEEVASHAFAMGLSLARRIPQGQSAIRAGEWAGVVGLDTPKLTNLRVGVVGMGRIGKLVAKWWAAVGAKVHAFDPMSTFSEVETASLEEILEESDVISLHVPLTSNTRHLISAEVMERMRKNAVIINVSRGGLIDEEALAAALKAGTIAGAGLDTFAQEPLVGNHPLRDAPNTLFTPHVAWRSTTSLDALQEQAVERARRALQGEALPDLVTHSPC</sequence>
<dbReference type="EMBL" id="CP022605">
    <property type="protein sequence ID" value="ASV88122.1"/>
    <property type="molecule type" value="Genomic_DNA"/>
</dbReference>
<reference evidence="7 8" key="1">
    <citation type="submission" date="2017-07" db="EMBL/GenBank/DDBJ databases">
        <title>Phylogenetic study on the rhizospheric bacterium Ochrobactrum sp. A44.</title>
        <authorList>
            <person name="Krzyzanowska D.M."/>
            <person name="Ossowicki A."/>
            <person name="Rajewska M."/>
            <person name="Maciag T."/>
            <person name="Kaczynski Z."/>
            <person name="Czerwicka M."/>
            <person name="Jafra S."/>
        </authorList>
    </citation>
    <scope>NUCLEOTIDE SEQUENCE [LARGE SCALE GENOMIC DNA]</scope>
    <source>
        <strain evidence="7 8">A44</strain>
        <plasmid evidence="7 8">unnamed1</plasmid>
    </source>
</reference>
<dbReference type="OrthoDB" id="9793626at2"/>
<evidence type="ECO:0000256" key="3">
    <source>
        <dbReference type="ARBA" id="ARBA00023027"/>
    </source>
</evidence>
<dbReference type="InterPro" id="IPR029753">
    <property type="entry name" value="D-isomer_DH_CS"/>
</dbReference>
<evidence type="ECO:0000313" key="8">
    <source>
        <dbReference type="Proteomes" id="UP000215256"/>
    </source>
</evidence>
<protein>
    <submittedName>
        <fullName evidence="7">S-adenosyl-L-homocysteine hydrolase, NAD binding domain protein</fullName>
    </submittedName>
</protein>
<dbReference type="Gene3D" id="3.40.50.720">
    <property type="entry name" value="NAD(P)-binding Rossmann-like Domain"/>
    <property type="match status" value="2"/>
</dbReference>
<dbReference type="InterPro" id="IPR043322">
    <property type="entry name" value="CtBP"/>
</dbReference>
<name>A0A248UND7_9HYPH</name>
<keyword evidence="7" id="KW-0378">Hydrolase</keyword>